<dbReference type="InterPro" id="IPR001610">
    <property type="entry name" value="PAC"/>
</dbReference>
<dbReference type="Gene3D" id="6.10.340.10">
    <property type="match status" value="1"/>
</dbReference>
<dbReference type="SMART" id="SM00304">
    <property type="entry name" value="HAMP"/>
    <property type="match status" value="1"/>
</dbReference>
<organism evidence="15 16">
    <name type="scientific">Nitratidesulfovibrio oxamicus</name>
    <dbReference type="NCBI Taxonomy" id="32016"/>
    <lineage>
        <taxon>Bacteria</taxon>
        <taxon>Pseudomonadati</taxon>
        <taxon>Thermodesulfobacteriota</taxon>
        <taxon>Desulfovibrionia</taxon>
        <taxon>Desulfovibrionales</taxon>
        <taxon>Desulfovibrionaceae</taxon>
        <taxon>Nitratidesulfovibrio</taxon>
    </lineage>
</organism>
<dbReference type="Pfam" id="PF02518">
    <property type="entry name" value="HATPase_c"/>
    <property type="match status" value="1"/>
</dbReference>
<evidence type="ECO:0000313" key="15">
    <source>
        <dbReference type="EMBL" id="MBG3879038.1"/>
    </source>
</evidence>
<dbReference type="PROSITE" id="PS50112">
    <property type="entry name" value="PAS"/>
    <property type="match status" value="2"/>
</dbReference>
<keyword evidence="6" id="KW-0547">Nucleotide-binding</keyword>
<dbReference type="NCBIfam" id="TIGR00229">
    <property type="entry name" value="sensory_box"/>
    <property type="match status" value="2"/>
</dbReference>
<evidence type="ECO:0000256" key="3">
    <source>
        <dbReference type="ARBA" id="ARBA00012438"/>
    </source>
</evidence>
<feature type="domain" description="PAS" evidence="12">
    <location>
        <begin position="257"/>
        <end position="329"/>
    </location>
</feature>
<evidence type="ECO:0000259" key="14">
    <source>
        <dbReference type="PROSITE" id="PS50885"/>
    </source>
</evidence>
<dbReference type="CDD" id="cd00130">
    <property type="entry name" value="PAS"/>
    <property type="match status" value="2"/>
</dbReference>
<gene>
    <name evidence="15" type="ORF">FVW20_19075</name>
</gene>
<feature type="domain" description="PAS" evidence="12">
    <location>
        <begin position="386"/>
        <end position="431"/>
    </location>
</feature>
<dbReference type="Gene3D" id="3.30.565.10">
    <property type="entry name" value="Histidine kinase-like ATPase, C-terminal domain"/>
    <property type="match status" value="1"/>
</dbReference>
<keyword evidence="4" id="KW-0597">Phosphoprotein</keyword>
<dbReference type="Proteomes" id="UP001194469">
    <property type="component" value="Unassembled WGS sequence"/>
</dbReference>
<evidence type="ECO:0000256" key="9">
    <source>
        <dbReference type="ARBA" id="ARBA00023012"/>
    </source>
</evidence>
<dbReference type="RefSeq" id="WP_196610807.1">
    <property type="nucleotide sequence ID" value="NZ_VRYY01000811.1"/>
</dbReference>
<evidence type="ECO:0000256" key="1">
    <source>
        <dbReference type="ARBA" id="ARBA00000085"/>
    </source>
</evidence>
<dbReference type="SUPFAM" id="SSF47384">
    <property type="entry name" value="Homodimeric domain of signal transducing histidine kinase"/>
    <property type="match status" value="1"/>
</dbReference>
<dbReference type="Pfam" id="PF00672">
    <property type="entry name" value="HAMP"/>
    <property type="match status" value="1"/>
</dbReference>
<dbReference type="PANTHER" id="PTHR43065">
    <property type="entry name" value="SENSOR HISTIDINE KINASE"/>
    <property type="match status" value="1"/>
</dbReference>
<reference evidence="15 16" key="1">
    <citation type="submission" date="2019-08" db="EMBL/GenBank/DDBJ databases">
        <authorList>
            <person name="Luo N."/>
        </authorList>
    </citation>
    <scope>NUCLEOTIDE SEQUENCE [LARGE SCALE GENOMIC DNA]</scope>
    <source>
        <strain evidence="15 16">NCIMB 9442</strain>
    </source>
</reference>
<dbReference type="SUPFAM" id="SSF158472">
    <property type="entry name" value="HAMP domain-like"/>
    <property type="match status" value="1"/>
</dbReference>
<sequence length="771" mass="86588">MSNTTASKGLSVPDIIKGRSLSRDLTVSLVVMVLVVVAALFSFVYVQISRDMLHEVDRKADEYITRLADILSIPMWNFDARTMDQIGSVFAQYELINEIHIEDAQGNTLFRVRKGADPDATVFRERAVRFESEVIGRVSMVVTLQDYRRSLERLLKASALIMGSVLVVLLASTGVLLRVLLRRPLEALQSGMDQIARGDFAYDMGSIAHAELAQIAENFSRMCSQVEQRENELHAINTKLQEEIQSRRQTELALRASEERYALVVGGTSDGIWDWDLITNTVYFSPRWKSIIGYDDHEVPNRLDEWKVRVHPDDLDTVLHAHDDYLARRVSEFQVEYRMRHKDDSYRWILGRGAALWDSNGVPVRMAGAHTDITTRKEVEQELREAKNNLDNILNAMPSIIVGVDQSGSITLWNRTAERVTSLSRDAVLGRPVGEALPDFGFLLDEIRRSIAEGGTISLDKTPVPGLGVTRYFDIVIYPVVSRGSFGAVVRLDDITGRIRIEEMMVQTEKMLSVGGLAAGMAHEINNPLGGILQGAQNIQRRLDPDFAPNVVAAEESGCSMDAIRGYLDRRGILRFLEGIRESGNRAANIVSNMLEFSRRSESRWQRVSLPYLVDRTLELAANDYDLKKKYDFRHIDIVRDFATGLPDLPCMPTEIEQVLLNLFKNAAQAMHLRGDRPDPPRISVSLRHEGGMLRIDVADNGPGMEEDVRRRVFEPFFTTKSVGEGTGLGLSVSYFIITTNHGGTFTVESEPGRGTVFTLRLPVDQRHVTT</sequence>
<dbReference type="PROSITE" id="PS50885">
    <property type="entry name" value="HAMP"/>
    <property type="match status" value="1"/>
</dbReference>
<dbReference type="SMART" id="SM00086">
    <property type="entry name" value="PAC"/>
    <property type="match status" value="1"/>
</dbReference>
<evidence type="ECO:0000256" key="6">
    <source>
        <dbReference type="ARBA" id="ARBA00022741"/>
    </source>
</evidence>
<feature type="transmembrane region" description="Helical" evidence="10">
    <location>
        <begin position="157"/>
        <end position="181"/>
    </location>
</feature>
<evidence type="ECO:0000259" key="12">
    <source>
        <dbReference type="PROSITE" id="PS50112"/>
    </source>
</evidence>
<dbReference type="Pfam" id="PF08447">
    <property type="entry name" value="PAS_3"/>
    <property type="match status" value="1"/>
</dbReference>
<dbReference type="PRINTS" id="PR00344">
    <property type="entry name" value="BCTRLSENSOR"/>
</dbReference>
<dbReference type="Pfam" id="PF00512">
    <property type="entry name" value="HisKA"/>
    <property type="match status" value="1"/>
</dbReference>
<evidence type="ECO:0000256" key="7">
    <source>
        <dbReference type="ARBA" id="ARBA00022777"/>
    </source>
</evidence>
<feature type="domain" description="PAC" evidence="13">
    <location>
        <begin position="333"/>
        <end position="385"/>
    </location>
</feature>
<keyword evidence="10" id="KW-1133">Transmembrane helix</keyword>
<dbReference type="InterPro" id="IPR003660">
    <property type="entry name" value="HAMP_dom"/>
</dbReference>
<keyword evidence="8" id="KW-0067">ATP-binding</keyword>
<dbReference type="SUPFAM" id="SSF55785">
    <property type="entry name" value="PYP-like sensor domain (PAS domain)"/>
    <property type="match status" value="2"/>
</dbReference>
<proteinExistence type="predicted"/>
<evidence type="ECO:0000256" key="5">
    <source>
        <dbReference type="ARBA" id="ARBA00022679"/>
    </source>
</evidence>
<dbReference type="Pfam" id="PF00989">
    <property type="entry name" value="PAS"/>
    <property type="match status" value="1"/>
</dbReference>
<dbReference type="PROSITE" id="PS50109">
    <property type="entry name" value="HIS_KIN"/>
    <property type="match status" value="1"/>
</dbReference>
<dbReference type="InterPro" id="IPR003594">
    <property type="entry name" value="HATPase_dom"/>
</dbReference>
<dbReference type="SMART" id="SM00091">
    <property type="entry name" value="PAS"/>
    <property type="match status" value="2"/>
</dbReference>
<evidence type="ECO:0000259" key="11">
    <source>
        <dbReference type="PROSITE" id="PS50109"/>
    </source>
</evidence>
<comment type="catalytic activity">
    <reaction evidence="1">
        <text>ATP + protein L-histidine = ADP + protein N-phospho-L-histidine.</text>
        <dbReference type="EC" id="2.7.13.3"/>
    </reaction>
</comment>
<dbReference type="InterPro" id="IPR036890">
    <property type="entry name" value="HATPase_C_sf"/>
</dbReference>
<protein>
    <recommendedName>
        <fullName evidence="3">histidine kinase</fullName>
        <ecNumber evidence="3">2.7.13.3</ecNumber>
    </recommendedName>
</protein>
<evidence type="ECO:0000256" key="2">
    <source>
        <dbReference type="ARBA" id="ARBA00004370"/>
    </source>
</evidence>
<feature type="domain" description="HAMP" evidence="14">
    <location>
        <begin position="179"/>
        <end position="231"/>
    </location>
</feature>
<keyword evidence="16" id="KW-1185">Reference proteome</keyword>
<dbReference type="EC" id="2.7.13.3" evidence="3"/>
<keyword evidence="9" id="KW-0902">Two-component regulatory system</keyword>
<dbReference type="Gene3D" id="3.30.450.20">
    <property type="entry name" value="PAS domain"/>
    <property type="match status" value="2"/>
</dbReference>
<feature type="transmembrane region" description="Helical" evidence="10">
    <location>
        <begin position="27"/>
        <end position="48"/>
    </location>
</feature>
<dbReference type="InterPro" id="IPR000014">
    <property type="entry name" value="PAS"/>
</dbReference>
<evidence type="ECO:0000256" key="4">
    <source>
        <dbReference type="ARBA" id="ARBA00022553"/>
    </source>
</evidence>
<keyword evidence="10" id="KW-0812">Transmembrane</keyword>
<dbReference type="PANTHER" id="PTHR43065:SF42">
    <property type="entry name" value="TWO-COMPONENT SENSOR PPRA"/>
    <property type="match status" value="1"/>
</dbReference>
<evidence type="ECO:0000313" key="16">
    <source>
        <dbReference type="Proteomes" id="UP001194469"/>
    </source>
</evidence>
<feature type="domain" description="Histidine kinase" evidence="11">
    <location>
        <begin position="520"/>
        <end position="766"/>
    </location>
</feature>
<dbReference type="InterPro" id="IPR004358">
    <property type="entry name" value="Sig_transdc_His_kin-like_C"/>
</dbReference>
<dbReference type="CDD" id="cd00082">
    <property type="entry name" value="HisKA"/>
    <property type="match status" value="1"/>
</dbReference>
<dbReference type="InterPro" id="IPR003661">
    <property type="entry name" value="HisK_dim/P_dom"/>
</dbReference>
<evidence type="ECO:0000256" key="8">
    <source>
        <dbReference type="ARBA" id="ARBA00022840"/>
    </source>
</evidence>
<dbReference type="InterPro" id="IPR013655">
    <property type="entry name" value="PAS_fold_3"/>
</dbReference>
<dbReference type="Gene3D" id="1.10.287.130">
    <property type="match status" value="1"/>
</dbReference>
<comment type="caution">
    <text evidence="15">The sequence shown here is derived from an EMBL/GenBank/DDBJ whole genome shotgun (WGS) entry which is preliminary data.</text>
</comment>
<dbReference type="EMBL" id="VRYY01000811">
    <property type="protein sequence ID" value="MBG3879038.1"/>
    <property type="molecule type" value="Genomic_DNA"/>
</dbReference>
<dbReference type="SUPFAM" id="SSF55874">
    <property type="entry name" value="ATPase domain of HSP90 chaperone/DNA topoisomerase II/histidine kinase"/>
    <property type="match status" value="1"/>
</dbReference>
<dbReference type="SMART" id="SM00388">
    <property type="entry name" value="HisKA"/>
    <property type="match status" value="1"/>
</dbReference>
<dbReference type="InterPro" id="IPR000700">
    <property type="entry name" value="PAS-assoc_C"/>
</dbReference>
<dbReference type="PROSITE" id="PS50113">
    <property type="entry name" value="PAC"/>
    <property type="match status" value="1"/>
</dbReference>
<dbReference type="InterPro" id="IPR036097">
    <property type="entry name" value="HisK_dim/P_sf"/>
</dbReference>
<comment type="subcellular location">
    <subcellularLocation>
        <location evidence="2">Membrane</location>
    </subcellularLocation>
</comment>
<evidence type="ECO:0000259" key="13">
    <source>
        <dbReference type="PROSITE" id="PS50113"/>
    </source>
</evidence>
<keyword evidence="5" id="KW-0808">Transferase</keyword>
<accession>A0ABS0J999</accession>
<dbReference type="InterPro" id="IPR005467">
    <property type="entry name" value="His_kinase_dom"/>
</dbReference>
<name>A0ABS0J999_9BACT</name>
<keyword evidence="7" id="KW-0418">Kinase</keyword>
<evidence type="ECO:0000256" key="10">
    <source>
        <dbReference type="SAM" id="Phobius"/>
    </source>
</evidence>
<dbReference type="InterPro" id="IPR035965">
    <property type="entry name" value="PAS-like_dom_sf"/>
</dbReference>
<dbReference type="SMART" id="SM00387">
    <property type="entry name" value="HATPase_c"/>
    <property type="match status" value="1"/>
</dbReference>
<dbReference type="InterPro" id="IPR013767">
    <property type="entry name" value="PAS_fold"/>
</dbReference>
<keyword evidence="10" id="KW-0472">Membrane</keyword>